<dbReference type="PANTHER" id="PTHR28206:SF1">
    <property type="entry name" value="NUCLEOPORIN POM152"/>
    <property type="match status" value="1"/>
</dbReference>
<dbReference type="Pfam" id="PF24527">
    <property type="entry name" value="Ig-like_Pom152_9"/>
    <property type="match status" value="1"/>
</dbReference>
<gene>
    <name evidence="8" type="ORF">Malapachy_2897</name>
</gene>
<dbReference type="InterPro" id="IPR056542">
    <property type="entry name" value="Ig-like_POM152_1st"/>
</dbReference>
<feature type="compositionally biased region" description="Polar residues" evidence="1">
    <location>
        <begin position="273"/>
        <end position="284"/>
    </location>
</feature>
<dbReference type="GO" id="GO:0070762">
    <property type="term" value="C:nuclear pore transmembrane ring"/>
    <property type="evidence" value="ECO:0007669"/>
    <property type="project" value="TreeGrafter"/>
</dbReference>
<feature type="domain" description="Nucleoporin POM152 ninth Ig-like" evidence="7">
    <location>
        <begin position="1099"/>
        <end position="1170"/>
    </location>
</feature>
<dbReference type="OrthoDB" id="5529162at2759"/>
<dbReference type="GO" id="GO:0006999">
    <property type="term" value="P:nuclear pore organization"/>
    <property type="evidence" value="ECO:0007669"/>
    <property type="project" value="TreeGrafter"/>
</dbReference>
<comment type="caution">
    <text evidence="8">The sequence shown here is derived from an EMBL/GenBank/DDBJ whole genome shotgun (WGS) entry which is preliminary data.</text>
</comment>
<protein>
    <recommendedName>
        <fullName evidence="10">Nucleoporin pom152</fullName>
    </recommendedName>
</protein>
<dbReference type="Proteomes" id="UP000037751">
    <property type="component" value="Unassembled WGS sequence"/>
</dbReference>
<feature type="transmembrane region" description="Helical" evidence="2">
    <location>
        <begin position="148"/>
        <end position="167"/>
    </location>
</feature>
<organism evidence="8 9">
    <name type="scientific">Malassezia pachydermatis</name>
    <dbReference type="NCBI Taxonomy" id="77020"/>
    <lineage>
        <taxon>Eukaryota</taxon>
        <taxon>Fungi</taxon>
        <taxon>Dikarya</taxon>
        <taxon>Basidiomycota</taxon>
        <taxon>Ustilaginomycotina</taxon>
        <taxon>Malasseziomycetes</taxon>
        <taxon>Malasseziales</taxon>
        <taxon>Malasseziaceae</taxon>
        <taxon>Malassezia</taxon>
    </lineage>
</organism>
<name>A0A0M8MLG2_9BASI</name>
<feature type="domain" description="Nucleoporin POM152 Ig-like" evidence="5">
    <location>
        <begin position="796"/>
        <end position="872"/>
    </location>
</feature>
<dbReference type="Pfam" id="PF24312">
    <property type="entry name" value="Ig-like_POM152"/>
    <property type="match status" value="1"/>
</dbReference>
<feature type="domain" description="Nucleoporin POM152 N-terminal transmembrane" evidence="4">
    <location>
        <begin position="57"/>
        <end position="125"/>
    </location>
</feature>
<dbReference type="VEuPathDB" id="FungiDB:Malapachy_2897"/>
<keyword evidence="2" id="KW-0812">Transmembrane</keyword>
<dbReference type="GO" id="GO:0006606">
    <property type="term" value="P:protein import into nucleus"/>
    <property type="evidence" value="ECO:0007669"/>
    <property type="project" value="TreeGrafter"/>
</dbReference>
<evidence type="ECO:0000259" key="3">
    <source>
        <dbReference type="Pfam" id="PF23664"/>
    </source>
</evidence>
<accession>A0A0M8MLG2</accession>
<dbReference type="EMBL" id="LGAV01000012">
    <property type="protein sequence ID" value="KOS12487.1"/>
    <property type="molecule type" value="Genomic_DNA"/>
</dbReference>
<feature type="transmembrane region" description="Helical" evidence="2">
    <location>
        <begin position="63"/>
        <end position="84"/>
    </location>
</feature>
<evidence type="ECO:0000259" key="5">
    <source>
        <dbReference type="Pfam" id="PF24312"/>
    </source>
</evidence>
<feature type="transmembrane region" description="Helical" evidence="2">
    <location>
        <begin position="104"/>
        <end position="122"/>
    </location>
</feature>
<dbReference type="GeneID" id="28729257"/>
<proteinExistence type="predicted"/>
<feature type="region of interest" description="Disordered" evidence="1">
    <location>
        <begin position="268"/>
        <end position="289"/>
    </location>
</feature>
<dbReference type="InterPro" id="IPR056540">
    <property type="entry name" value="TMD_POM152"/>
</dbReference>
<reference evidence="8 9" key="1">
    <citation type="submission" date="2015-07" db="EMBL/GenBank/DDBJ databases">
        <title>Draft Genome Sequence of Malassezia furfur CBS1878 and Malassezia pachydermatis CBS1879.</title>
        <authorList>
            <person name="Triana S."/>
            <person name="Ohm R."/>
            <person name="Gonzalez A."/>
            <person name="DeCock H."/>
            <person name="Restrepo S."/>
            <person name="Celis A."/>
        </authorList>
    </citation>
    <scope>NUCLEOTIDE SEQUENCE [LARGE SCALE GENOMIC DNA]</scope>
    <source>
        <strain evidence="8 9">CBS 1879</strain>
    </source>
</reference>
<evidence type="ECO:0000259" key="6">
    <source>
        <dbReference type="Pfam" id="PF24519"/>
    </source>
</evidence>
<dbReference type="InterPro" id="IPR056544">
    <property type="entry name" value="Ig_POM152"/>
</dbReference>
<evidence type="ECO:0000259" key="7">
    <source>
        <dbReference type="Pfam" id="PF24527"/>
    </source>
</evidence>
<dbReference type="STRING" id="77020.A0A0M8MLG2"/>
<keyword evidence="2" id="KW-1133">Transmembrane helix</keyword>
<dbReference type="PANTHER" id="PTHR28206">
    <property type="entry name" value="NUCLEOPORIN POM152"/>
    <property type="match status" value="1"/>
</dbReference>
<keyword evidence="2" id="KW-0472">Membrane</keyword>
<evidence type="ECO:0000313" key="8">
    <source>
        <dbReference type="EMBL" id="KOS12487.1"/>
    </source>
</evidence>
<evidence type="ECO:0000256" key="2">
    <source>
        <dbReference type="SAM" id="Phobius"/>
    </source>
</evidence>
<evidence type="ECO:0000313" key="9">
    <source>
        <dbReference type="Proteomes" id="UP000037751"/>
    </source>
</evidence>
<sequence>MGVGGRQRRAAPHRRTQARETIERIVLNMSAPRDGAKSGPRRVREERAPRIPLSMIDAPTQRFYAVVFFASVQLWKLSRIWSAYGWGSVPASRGWLDWCDPSSLFVACLLDFTLCYGLYWLAIPGRRPSMAPAASTASSARPTRPWTLWHYLAVFAVLLSMDIALLGTSETWSMWAALWPGPAAWSVGERRVRWQNTIHPQTYISGQHTIHIVPPGTARMAPASSCMCIGPSSPEVLIPILFNETVPAQITYEVQDFVSGETTEHVVKHPKTSPMTHTAPSDTQPDVPRGARAMSLAERKRARKAAKQRAKKNKKQKSQLLETVHYLRVSQQGRVRLVSVLDKNGHAAQIMSESMELVACPTAHVVAWPTDACPHDEGMAKVSMQGTPPLHLDYEWTHDGQTTSRTLTHDAPSAHNATISLNFARPGTQALRLLRIRDACGNQAKLESEVTMQVHARAQARWDASQCVPGRPLKLLRHGPPLDLRLHITPMEAQAPRNALPSQWEAHIAYAPDTNATLPTPLSSKDAWDKRVSLAPGEHRWRVTQPGTYALHGLTSTHCRGAVQAPWTCDVIDVPPPSAVIHFESINDPCAGTVGVKALSVLEGEPPFRLSYEIQRAGQAPQRHVRVVQAQTRDELEFWPNTEGAITYRFLSLDDANYRGVPLDGPTFTQHVHPMATAEFVGTQRGGKDKDLVVSSCGKADAVADVLFSGTGPYELTYAIRGAANGAVQEHTVTQDVAGRVKLPLEVPADVLQHHGRATVSLLRLRDGKGCERRLATRDLRIDVHQSKAAIAFARTHAVVHEHETAHMPLRLEGTRPWQVTYKMISDDPAQAEEGVATLHDANESLLLPGPGIYVLTSVRDAYCQGTVLAENTAEVVVRPRPHASFAGQVQTNGSVLLPPVCQSTPYQALLHTTGQPPVDVTYIHRWPGSLQGPVQVTKHSLLTTEAEVTLTLDTSVPGWHTYELVELGDAYYGRTHAASTSRLEHGVWPRPSISTVKQTKPFMACVGGVLEAGPTWQLQGTPPFVVSVVLMPTQIEGNAKPIRFTQQTRSHTLQVQMMEPIVASGRWALHVERVEDAYCVQEQPDLTVPIQVVESAGVVPATARTDYCVGERIDFILQGTSPWTVQYAFNGKMSQLTSRQAEFTRMADRPGVLEVLGAVHESNACRHTTEPLTCKIHALPSAHVSAGAHTIESLRQGGQAEIAFHLSGEPPFAFTYQRTEPVDLHMRPKVLETHTVDQWYDREYRIPTTQEGTWSVLWIQDRWCQVSLGETSGPATWPNAMA</sequence>
<dbReference type="RefSeq" id="XP_017990119.1">
    <property type="nucleotide sequence ID" value="XM_018137381.1"/>
</dbReference>
<dbReference type="Pfam" id="PF24519">
    <property type="entry name" value="Ig-like_Pom152_1"/>
    <property type="match status" value="1"/>
</dbReference>
<dbReference type="InterPro" id="IPR037701">
    <property type="entry name" value="Pom152"/>
</dbReference>
<feature type="domain" description="Nucleoporin POM152 first Ig-like" evidence="6">
    <location>
        <begin position="217"/>
        <end position="353"/>
    </location>
</feature>
<evidence type="ECO:0008006" key="10">
    <source>
        <dbReference type="Google" id="ProtNLM"/>
    </source>
</evidence>
<keyword evidence="9" id="KW-1185">Reference proteome</keyword>
<dbReference type="InterPro" id="IPR056541">
    <property type="entry name" value="Ig-like_POM152"/>
</dbReference>
<evidence type="ECO:0000256" key="1">
    <source>
        <dbReference type="SAM" id="MobiDB-lite"/>
    </source>
</evidence>
<dbReference type="GO" id="GO:0017056">
    <property type="term" value="F:structural constituent of nuclear pore"/>
    <property type="evidence" value="ECO:0007669"/>
    <property type="project" value="InterPro"/>
</dbReference>
<evidence type="ECO:0000259" key="4">
    <source>
        <dbReference type="Pfam" id="PF24097"/>
    </source>
</evidence>
<dbReference type="Pfam" id="PF23664">
    <property type="entry name" value="Ig_Pom152"/>
    <property type="match status" value="1"/>
</dbReference>
<dbReference type="Pfam" id="PF24097">
    <property type="entry name" value="TMD_POM152"/>
    <property type="match status" value="1"/>
</dbReference>
<dbReference type="InterPro" id="IPR056543">
    <property type="entry name" value="Ig-like_POM152_9th"/>
</dbReference>
<feature type="domain" description="Nucleoporin POM152 immunoglobulin-like" evidence="3">
    <location>
        <begin position="574"/>
        <end position="675"/>
    </location>
</feature>